<evidence type="ECO:0000313" key="1">
    <source>
        <dbReference type="EMBL" id="GAH70381.1"/>
    </source>
</evidence>
<reference evidence="1" key="1">
    <citation type="journal article" date="2014" name="Front. Microbiol.">
        <title>High frequency of phylogenetically diverse reductive dehalogenase-homologous genes in deep subseafloor sedimentary metagenomes.</title>
        <authorList>
            <person name="Kawai M."/>
            <person name="Futagami T."/>
            <person name="Toyoda A."/>
            <person name="Takaki Y."/>
            <person name="Nishi S."/>
            <person name="Hori S."/>
            <person name="Arai W."/>
            <person name="Tsubouchi T."/>
            <person name="Morono Y."/>
            <person name="Uchiyama I."/>
            <person name="Ito T."/>
            <person name="Fujiyama A."/>
            <person name="Inagaki F."/>
            <person name="Takami H."/>
        </authorList>
    </citation>
    <scope>NUCLEOTIDE SEQUENCE</scope>
    <source>
        <strain evidence="1">Expedition CK06-06</strain>
    </source>
</reference>
<sequence>MIIVQEYSTVIPNNIFNLISPKLDEFFNNKFVNLNIISQK</sequence>
<protein>
    <submittedName>
        <fullName evidence="1">Uncharacterized protein</fullName>
    </submittedName>
</protein>
<dbReference type="EMBL" id="BARU01027099">
    <property type="protein sequence ID" value="GAH70381.1"/>
    <property type="molecule type" value="Genomic_DNA"/>
</dbReference>
<organism evidence="1">
    <name type="scientific">marine sediment metagenome</name>
    <dbReference type="NCBI Taxonomy" id="412755"/>
    <lineage>
        <taxon>unclassified sequences</taxon>
        <taxon>metagenomes</taxon>
        <taxon>ecological metagenomes</taxon>
    </lineage>
</organism>
<name>X1HJS6_9ZZZZ</name>
<proteinExistence type="predicted"/>
<dbReference type="AlphaFoldDB" id="X1HJS6"/>
<accession>X1HJS6</accession>
<gene>
    <name evidence="1" type="ORF">S03H2_43440</name>
</gene>
<comment type="caution">
    <text evidence="1">The sequence shown here is derived from an EMBL/GenBank/DDBJ whole genome shotgun (WGS) entry which is preliminary data.</text>
</comment>